<evidence type="ECO:0000313" key="6">
    <source>
        <dbReference type="EMBL" id="GFG62541.1"/>
    </source>
</evidence>
<dbReference type="InterPro" id="IPR001647">
    <property type="entry name" value="HTH_TetR"/>
</dbReference>
<name>A0ABQ1BFP5_9MYCO</name>
<evidence type="ECO:0000313" key="7">
    <source>
        <dbReference type="Proteomes" id="UP000465306"/>
    </source>
</evidence>
<dbReference type="EMBL" id="BLKU01000001">
    <property type="protein sequence ID" value="GFG62541.1"/>
    <property type="molecule type" value="Genomic_DNA"/>
</dbReference>
<dbReference type="Proteomes" id="UP000465306">
    <property type="component" value="Unassembled WGS sequence"/>
</dbReference>
<sequence>MTMLRAVDAVKTRREEYAEQTRQALLAAAASAFAQDGFAATSIADIAAAVRVTKGAVYHHFSDKRALFEEVLRQCDEEAQSKVLAAVAKHPDDLWRGALAALEVTLDACVDPVVGRLIYVEGPVALGWKRWRECEDQYTYANIRTLLNSAIETKIFPSDVPVDAMAQLMTGMITHAGVALAEASPAKRKILRRDVYTAIQQLLDGLRRR</sequence>
<dbReference type="PANTHER" id="PTHR30055">
    <property type="entry name" value="HTH-TYPE TRANSCRIPTIONAL REGULATOR RUTR"/>
    <property type="match status" value="1"/>
</dbReference>
<keyword evidence="3" id="KW-0804">Transcription</keyword>
<dbReference type="PANTHER" id="PTHR30055:SF234">
    <property type="entry name" value="HTH-TYPE TRANSCRIPTIONAL REGULATOR BETI"/>
    <property type="match status" value="1"/>
</dbReference>
<dbReference type="InterPro" id="IPR023772">
    <property type="entry name" value="DNA-bd_HTH_TetR-type_CS"/>
</dbReference>
<keyword evidence="1" id="KW-0805">Transcription regulation</keyword>
<protein>
    <submittedName>
        <fullName evidence="6">TetR family transcriptional regulator</fullName>
    </submittedName>
</protein>
<dbReference type="PROSITE" id="PS50977">
    <property type="entry name" value="HTH_TETR_2"/>
    <property type="match status" value="1"/>
</dbReference>
<dbReference type="Pfam" id="PF21351">
    <property type="entry name" value="TetR_C_41"/>
    <property type="match status" value="1"/>
</dbReference>
<feature type="domain" description="HTH tetR-type" evidence="5">
    <location>
        <begin position="19"/>
        <end position="79"/>
    </location>
</feature>
<dbReference type="Gene3D" id="1.10.357.10">
    <property type="entry name" value="Tetracycline Repressor, domain 2"/>
    <property type="match status" value="1"/>
</dbReference>
<dbReference type="PRINTS" id="PR00455">
    <property type="entry name" value="HTHTETR"/>
</dbReference>
<evidence type="ECO:0000256" key="4">
    <source>
        <dbReference type="PROSITE-ProRule" id="PRU00335"/>
    </source>
</evidence>
<evidence type="ECO:0000256" key="2">
    <source>
        <dbReference type="ARBA" id="ARBA00023125"/>
    </source>
</evidence>
<gene>
    <name evidence="6" type="ORF">MKUB_00310</name>
</gene>
<proteinExistence type="predicted"/>
<organism evidence="6 7">
    <name type="scientific">Mycobacterium kubicae</name>
    <dbReference type="NCBI Taxonomy" id="120959"/>
    <lineage>
        <taxon>Bacteria</taxon>
        <taxon>Bacillati</taxon>
        <taxon>Actinomycetota</taxon>
        <taxon>Actinomycetes</taxon>
        <taxon>Mycobacteriales</taxon>
        <taxon>Mycobacteriaceae</taxon>
        <taxon>Mycobacterium</taxon>
        <taxon>Mycobacterium simiae complex</taxon>
    </lineage>
</organism>
<dbReference type="SUPFAM" id="SSF46689">
    <property type="entry name" value="Homeodomain-like"/>
    <property type="match status" value="1"/>
</dbReference>
<dbReference type="InterPro" id="IPR009057">
    <property type="entry name" value="Homeodomain-like_sf"/>
</dbReference>
<evidence type="ECO:0000259" key="5">
    <source>
        <dbReference type="PROSITE" id="PS50977"/>
    </source>
</evidence>
<dbReference type="Pfam" id="PF00440">
    <property type="entry name" value="TetR_N"/>
    <property type="match status" value="1"/>
</dbReference>
<dbReference type="PROSITE" id="PS01081">
    <property type="entry name" value="HTH_TETR_1"/>
    <property type="match status" value="1"/>
</dbReference>
<dbReference type="InterPro" id="IPR049484">
    <property type="entry name" value="Rv0078-like_C"/>
</dbReference>
<keyword evidence="2 4" id="KW-0238">DNA-binding</keyword>
<dbReference type="InterPro" id="IPR050109">
    <property type="entry name" value="HTH-type_TetR-like_transc_reg"/>
</dbReference>
<evidence type="ECO:0000256" key="1">
    <source>
        <dbReference type="ARBA" id="ARBA00023015"/>
    </source>
</evidence>
<feature type="DNA-binding region" description="H-T-H motif" evidence="4">
    <location>
        <begin position="42"/>
        <end position="61"/>
    </location>
</feature>
<accession>A0ABQ1BFP5</accession>
<reference evidence="6 7" key="1">
    <citation type="journal article" date="2019" name="Emerg. Microbes Infect.">
        <title>Comprehensive subspecies identification of 175 nontuberculous mycobacteria species based on 7547 genomic profiles.</title>
        <authorList>
            <person name="Matsumoto Y."/>
            <person name="Kinjo T."/>
            <person name="Motooka D."/>
            <person name="Nabeya D."/>
            <person name="Jung N."/>
            <person name="Uechi K."/>
            <person name="Horii T."/>
            <person name="Iida T."/>
            <person name="Fujita J."/>
            <person name="Nakamura S."/>
        </authorList>
    </citation>
    <scope>NUCLEOTIDE SEQUENCE [LARGE SCALE GENOMIC DNA]</scope>
    <source>
        <strain evidence="6 7">JCM 13573</strain>
    </source>
</reference>
<keyword evidence="7" id="KW-1185">Reference proteome</keyword>
<evidence type="ECO:0000256" key="3">
    <source>
        <dbReference type="ARBA" id="ARBA00023163"/>
    </source>
</evidence>
<comment type="caution">
    <text evidence="6">The sequence shown here is derived from an EMBL/GenBank/DDBJ whole genome shotgun (WGS) entry which is preliminary data.</text>
</comment>